<keyword evidence="2" id="KW-1185">Reference proteome</keyword>
<name>A0ACA9MTV5_9GLOM</name>
<feature type="non-terminal residue" evidence="1">
    <location>
        <position position="1"/>
    </location>
</feature>
<reference evidence="1" key="1">
    <citation type="submission" date="2021-06" db="EMBL/GenBank/DDBJ databases">
        <authorList>
            <person name="Kallberg Y."/>
            <person name="Tangrot J."/>
            <person name="Rosling A."/>
        </authorList>
    </citation>
    <scope>NUCLEOTIDE SEQUENCE</scope>
    <source>
        <strain evidence="1">28 12/20/2015</strain>
    </source>
</reference>
<accession>A0ACA9MTV5</accession>
<comment type="caution">
    <text evidence="1">The sequence shown here is derived from an EMBL/GenBank/DDBJ whole genome shotgun (WGS) entry which is preliminary data.</text>
</comment>
<sequence>KTIEPLRNSQKEACVLDTNQNGYWNFEKLLKQVRWAINIFEQTHLGYVGIFVFDNATSYKALSENALVASKMNFCLGDLASKM</sequence>
<dbReference type="Proteomes" id="UP000789366">
    <property type="component" value="Unassembled WGS sequence"/>
</dbReference>
<gene>
    <name evidence="1" type="ORF">SPELUC_LOCUS7450</name>
</gene>
<organism evidence="1 2">
    <name type="scientific">Cetraspora pellucida</name>
    <dbReference type="NCBI Taxonomy" id="1433469"/>
    <lineage>
        <taxon>Eukaryota</taxon>
        <taxon>Fungi</taxon>
        <taxon>Fungi incertae sedis</taxon>
        <taxon>Mucoromycota</taxon>
        <taxon>Glomeromycotina</taxon>
        <taxon>Glomeromycetes</taxon>
        <taxon>Diversisporales</taxon>
        <taxon>Gigasporaceae</taxon>
        <taxon>Cetraspora</taxon>
    </lineage>
</organism>
<proteinExistence type="predicted"/>
<evidence type="ECO:0000313" key="1">
    <source>
        <dbReference type="EMBL" id="CAG8609631.1"/>
    </source>
</evidence>
<evidence type="ECO:0000313" key="2">
    <source>
        <dbReference type="Proteomes" id="UP000789366"/>
    </source>
</evidence>
<protein>
    <submittedName>
        <fullName evidence="1">9489_t:CDS:1</fullName>
    </submittedName>
</protein>
<dbReference type="EMBL" id="CAJVPW010009846">
    <property type="protein sequence ID" value="CAG8609631.1"/>
    <property type="molecule type" value="Genomic_DNA"/>
</dbReference>